<dbReference type="EC" id="3.5.1.4" evidence="2"/>
<sequence>MNNDAVFCAQGPKELLPTGLGTLTGLNFVFKDLFDVQGYVTGAGNPQWLKTHDKAQKTSPLIEQLLNQGAECIGRVQTDELAYSLNGQNIHYGTPVNPKAPDCIPGGSSSGSAVTVAKGDADFAIGTDTGGSVRVPASYCGIFGLRPTLGKISLDAAFELSKSFDTAGLFARRLPILKRVYQAITSENANTSASKVGILSVFCSKQHLQRLNRFSLSAQEHGIDVTMVDDTSLTEWMPKLSELFRTIQGYEIIAQHDAWLSQHLDSLDPAIAERVEWARTITPQQYEASQTKQAVFRDQFIQLLQSAGGIVVLPTTPAGPPKLITPPAELAVYRSELMGMTAIAGLAGCPQLHIPMLNFGLGPCGISLLGVPGSELNLINTALTLVGDGEGL</sequence>
<dbReference type="PANTHER" id="PTHR46310">
    <property type="entry name" value="AMIDASE 1"/>
    <property type="match status" value="1"/>
</dbReference>
<dbReference type="AlphaFoldDB" id="A0A3N9TEN7"/>
<dbReference type="OrthoDB" id="8872210at2"/>
<dbReference type="SUPFAM" id="SSF75304">
    <property type="entry name" value="Amidase signature (AS) enzymes"/>
    <property type="match status" value="1"/>
</dbReference>
<dbReference type="PANTHER" id="PTHR46310:SF7">
    <property type="entry name" value="AMIDASE 1"/>
    <property type="match status" value="1"/>
</dbReference>
<dbReference type="GO" id="GO:0004040">
    <property type="term" value="F:amidase activity"/>
    <property type="evidence" value="ECO:0007669"/>
    <property type="project" value="UniProtKB-EC"/>
</dbReference>
<dbReference type="InterPro" id="IPR020556">
    <property type="entry name" value="Amidase_CS"/>
</dbReference>
<proteinExistence type="predicted"/>
<comment type="caution">
    <text evidence="2">The sequence shown here is derived from an EMBL/GenBank/DDBJ whole genome shotgun (WGS) entry which is preliminary data.</text>
</comment>
<name>A0A3N9TEN7_9VIBR</name>
<gene>
    <name evidence="2" type="ORF">EES38_12695</name>
</gene>
<dbReference type="Gene3D" id="3.90.1300.10">
    <property type="entry name" value="Amidase signature (AS) domain"/>
    <property type="match status" value="1"/>
</dbReference>
<evidence type="ECO:0000313" key="3">
    <source>
        <dbReference type="Proteomes" id="UP000281112"/>
    </source>
</evidence>
<dbReference type="InterPro" id="IPR023631">
    <property type="entry name" value="Amidase_dom"/>
</dbReference>
<dbReference type="EMBL" id="RJVQ01000005">
    <property type="protein sequence ID" value="RQW62579.1"/>
    <property type="molecule type" value="Genomic_DNA"/>
</dbReference>
<organism evidence="2 3">
    <name type="scientific">Vibrio viridaestus</name>
    <dbReference type="NCBI Taxonomy" id="2487322"/>
    <lineage>
        <taxon>Bacteria</taxon>
        <taxon>Pseudomonadati</taxon>
        <taxon>Pseudomonadota</taxon>
        <taxon>Gammaproteobacteria</taxon>
        <taxon>Vibrionales</taxon>
        <taxon>Vibrionaceae</taxon>
        <taxon>Vibrio</taxon>
    </lineage>
</organism>
<evidence type="ECO:0000259" key="1">
    <source>
        <dbReference type="Pfam" id="PF01425"/>
    </source>
</evidence>
<protein>
    <submittedName>
        <fullName evidence="2">Amidase</fullName>
        <ecNumber evidence="2">3.5.1.4</ecNumber>
    </submittedName>
</protein>
<dbReference type="PROSITE" id="PS00571">
    <property type="entry name" value="AMIDASES"/>
    <property type="match status" value="1"/>
</dbReference>
<dbReference type="NCBIfam" id="NF006169">
    <property type="entry name" value="PRK08310.1"/>
    <property type="match status" value="1"/>
</dbReference>
<accession>A0A3N9TEN7</accession>
<evidence type="ECO:0000313" key="2">
    <source>
        <dbReference type="EMBL" id="RQW62579.1"/>
    </source>
</evidence>
<dbReference type="Pfam" id="PF01425">
    <property type="entry name" value="Amidase"/>
    <property type="match status" value="1"/>
</dbReference>
<dbReference type="RefSeq" id="WP_124937573.1">
    <property type="nucleotide sequence ID" value="NZ_RJVQ01000005.1"/>
</dbReference>
<dbReference type="InterPro" id="IPR036928">
    <property type="entry name" value="AS_sf"/>
</dbReference>
<keyword evidence="2" id="KW-0378">Hydrolase</keyword>
<dbReference type="Proteomes" id="UP000281112">
    <property type="component" value="Unassembled WGS sequence"/>
</dbReference>
<feature type="domain" description="Amidase" evidence="1">
    <location>
        <begin position="21"/>
        <end position="203"/>
    </location>
</feature>
<keyword evidence="3" id="KW-1185">Reference proteome</keyword>
<reference evidence="2 3" key="1">
    <citation type="submission" date="2018-11" db="EMBL/GenBank/DDBJ databases">
        <title>Vibrio LJC006 sp. nov., isolated from seawater during the bloom of the enteromorpha.</title>
        <authorList>
            <person name="Liang J."/>
        </authorList>
    </citation>
    <scope>NUCLEOTIDE SEQUENCE [LARGE SCALE GENOMIC DNA]</scope>
    <source>
        <strain evidence="2 3">LJC006</strain>
    </source>
</reference>